<feature type="signal peptide" evidence="7">
    <location>
        <begin position="1"/>
        <end position="20"/>
    </location>
</feature>
<evidence type="ECO:0000256" key="3">
    <source>
        <dbReference type="ARBA" id="ARBA00023235"/>
    </source>
</evidence>
<dbReference type="Proteomes" id="UP000070659">
    <property type="component" value="Unassembled WGS sequence"/>
</dbReference>
<dbReference type="PROSITE" id="PS50059">
    <property type="entry name" value="FKBP_PPIASE"/>
    <property type="match status" value="2"/>
</dbReference>
<keyword evidence="3 4" id="KW-0413">Isomerase</keyword>
<dbReference type="GO" id="GO:0003755">
    <property type="term" value="F:peptidyl-prolyl cis-trans isomerase activity"/>
    <property type="evidence" value="ECO:0007669"/>
    <property type="project" value="UniProtKB-UniRule"/>
</dbReference>
<gene>
    <name evidence="9" type="ORF">TH66_01535</name>
    <name evidence="10" type="ORF">TR74_21175</name>
</gene>
<dbReference type="InterPro" id="IPR044609">
    <property type="entry name" value="FKBP2/11"/>
</dbReference>
<sequence length="310" mass="32548">MRSAVRRAVALLIGSLLLLAGCGGDQGEDLPQVSGKFGEKPTVTLPKGEPGKEFRVKTLIEGDGPEVKKGDILFAHLLLKRWQGDEELGATYDSNQLYATPAPIGTGQMPKALDEGLVGKKAGSRVLMVVPPEKGYGANPPQGSPIKPDDTLVFVVDVYGSYPPSASATGRPVGKTDPKLPTVQGQPGEKPTIKLPPGAAPKQLVSQVLVEGTGPEVKAGQFLIGQYVGVIWPGGKEFDASWNRQQPAAFQIGTGQVIKGWDEGLVGKKTGSRVLLVIPPDKGYGTSGRPEVGIKGTDTLVFVVDILGSR</sequence>
<evidence type="ECO:0000256" key="2">
    <source>
        <dbReference type="ARBA" id="ARBA00023110"/>
    </source>
</evidence>
<dbReference type="EMBL" id="JYIK01001091">
    <property type="protein sequence ID" value="KWX06708.1"/>
    <property type="molecule type" value="Genomic_DNA"/>
</dbReference>
<dbReference type="PATRIC" id="fig|1469144.8.peg.1489"/>
<evidence type="ECO:0000256" key="5">
    <source>
        <dbReference type="RuleBase" id="RU003915"/>
    </source>
</evidence>
<evidence type="ECO:0000256" key="7">
    <source>
        <dbReference type="SAM" id="SignalP"/>
    </source>
</evidence>
<evidence type="ECO:0000313" key="9">
    <source>
        <dbReference type="EMBL" id="KWX05741.1"/>
    </source>
</evidence>
<reference evidence="11" key="1">
    <citation type="submission" date="2015-02" db="EMBL/GenBank/DDBJ databases">
        <title>Physiological reanalysis, assessment of diazotrophy, and genome sequences of multiple isolates of Streptomyces thermoautotrophicus.</title>
        <authorList>
            <person name="MacKellar D.C."/>
            <person name="Lieber L."/>
            <person name="Norman J."/>
            <person name="Bolger A."/>
            <person name="Tobin C."/>
            <person name="Murray J.W."/>
            <person name="Friesen M."/>
            <person name="Prell J."/>
        </authorList>
    </citation>
    <scope>NUCLEOTIDE SEQUENCE [LARGE SCALE GENOMIC DNA]</scope>
    <source>
        <strain evidence="11">UBT1</strain>
    </source>
</reference>
<feature type="region of interest" description="Disordered" evidence="6">
    <location>
        <begin position="166"/>
        <end position="198"/>
    </location>
</feature>
<feature type="domain" description="PPIase FKBP-type" evidence="8">
    <location>
        <begin position="70"/>
        <end position="162"/>
    </location>
</feature>
<dbReference type="Gene3D" id="3.10.50.40">
    <property type="match status" value="2"/>
</dbReference>
<feature type="chain" id="PRO_5038292350" description="Peptidyl-prolyl cis-trans isomerase" evidence="7">
    <location>
        <begin position="21"/>
        <end position="310"/>
    </location>
</feature>
<dbReference type="EMBL" id="JYIJ01000010">
    <property type="protein sequence ID" value="KWX05741.1"/>
    <property type="molecule type" value="Genomic_DNA"/>
</dbReference>
<dbReference type="SUPFAM" id="SSF54534">
    <property type="entry name" value="FKBP-like"/>
    <property type="match status" value="2"/>
</dbReference>
<accession>A0A132N9B2</accession>
<dbReference type="PROSITE" id="PS51257">
    <property type="entry name" value="PROKAR_LIPOPROTEIN"/>
    <property type="match status" value="1"/>
</dbReference>
<evidence type="ECO:0000256" key="6">
    <source>
        <dbReference type="SAM" id="MobiDB-lite"/>
    </source>
</evidence>
<evidence type="ECO:0000313" key="11">
    <source>
        <dbReference type="Proteomes" id="UP000070598"/>
    </source>
</evidence>
<keyword evidence="7" id="KW-0732">Signal</keyword>
<dbReference type="EC" id="5.2.1.8" evidence="5"/>
<comment type="similarity">
    <text evidence="5">Belongs to the FKBP-type PPIase family.</text>
</comment>
<evidence type="ECO:0000256" key="1">
    <source>
        <dbReference type="ARBA" id="ARBA00000971"/>
    </source>
</evidence>
<keyword evidence="2 4" id="KW-0697">Rotamase</keyword>
<evidence type="ECO:0000313" key="12">
    <source>
        <dbReference type="Proteomes" id="UP000070659"/>
    </source>
</evidence>
<feature type="domain" description="PPIase FKBP-type" evidence="8">
    <location>
        <begin position="220"/>
        <end position="310"/>
    </location>
</feature>
<dbReference type="Proteomes" id="UP000070598">
    <property type="component" value="Unassembled WGS sequence"/>
</dbReference>
<protein>
    <recommendedName>
        <fullName evidence="5">Peptidyl-prolyl cis-trans isomerase</fullName>
        <ecNumber evidence="5">5.2.1.8</ecNumber>
    </recommendedName>
</protein>
<name>A0A132N9B2_9ACTN</name>
<proteinExistence type="inferred from homology"/>
<dbReference type="AlphaFoldDB" id="A0A132N9B2"/>
<dbReference type="PANTHER" id="PTHR45779:SF7">
    <property type="entry name" value="PEPTIDYLPROLYL ISOMERASE"/>
    <property type="match status" value="1"/>
</dbReference>
<comment type="catalytic activity">
    <reaction evidence="1 4 5">
        <text>[protein]-peptidylproline (omega=180) = [protein]-peptidylproline (omega=0)</text>
        <dbReference type="Rhea" id="RHEA:16237"/>
        <dbReference type="Rhea" id="RHEA-COMP:10747"/>
        <dbReference type="Rhea" id="RHEA-COMP:10748"/>
        <dbReference type="ChEBI" id="CHEBI:83833"/>
        <dbReference type="ChEBI" id="CHEBI:83834"/>
        <dbReference type="EC" id="5.2.1.8"/>
    </reaction>
</comment>
<comment type="caution">
    <text evidence="10">The sequence shown here is derived from an EMBL/GenBank/DDBJ whole genome shotgun (WGS) entry which is preliminary data.</text>
</comment>
<dbReference type="PANTHER" id="PTHR45779">
    <property type="entry name" value="PEPTIDYLPROLYL ISOMERASE"/>
    <property type="match status" value="1"/>
</dbReference>
<evidence type="ECO:0000313" key="10">
    <source>
        <dbReference type="EMBL" id="KWX06708.1"/>
    </source>
</evidence>
<organism evidence="10 11">
    <name type="scientific">Carbonactinospora thermoautotrophica</name>
    <dbReference type="NCBI Taxonomy" id="1469144"/>
    <lineage>
        <taxon>Bacteria</taxon>
        <taxon>Bacillati</taxon>
        <taxon>Actinomycetota</taxon>
        <taxon>Actinomycetes</taxon>
        <taxon>Kitasatosporales</taxon>
        <taxon>Carbonactinosporaceae</taxon>
        <taxon>Carbonactinospora</taxon>
    </lineage>
</organism>
<dbReference type="OrthoDB" id="25996at2"/>
<dbReference type="InterPro" id="IPR001179">
    <property type="entry name" value="PPIase_FKBP_dom"/>
</dbReference>
<dbReference type="InterPro" id="IPR046357">
    <property type="entry name" value="PPIase_dom_sf"/>
</dbReference>
<evidence type="ECO:0000256" key="4">
    <source>
        <dbReference type="PROSITE-ProRule" id="PRU00277"/>
    </source>
</evidence>
<evidence type="ECO:0000259" key="8">
    <source>
        <dbReference type="PROSITE" id="PS50059"/>
    </source>
</evidence>
<dbReference type="Pfam" id="PF00254">
    <property type="entry name" value="FKBP_C"/>
    <property type="match status" value="2"/>
</dbReference>
<feature type="region of interest" description="Disordered" evidence="6">
    <location>
        <begin position="31"/>
        <end position="50"/>
    </location>
</feature>
<reference evidence="10 12" key="2">
    <citation type="submission" date="2015-02" db="EMBL/GenBank/DDBJ databases">
        <title>Physiological reanalysis, assessment of diazotrophy, and genome sequences of multiple isolates of Streptomyces thermoautotrophicus.</title>
        <authorList>
            <person name="MacKellar D.C."/>
            <person name="Lieber L."/>
            <person name="Norman J."/>
            <person name="Bolger A."/>
            <person name="Tobin C."/>
            <person name="Murray J.W."/>
            <person name="Prell J."/>
        </authorList>
    </citation>
    <scope>NUCLEOTIDE SEQUENCE [LARGE SCALE GENOMIC DNA]</scope>
    <source>
        <strain evidence="10 12">UBT1</strain>
    </source>
</reference>